<dbReference type="EMBL" id="FXTB01000006">
    <property type="protein sequence ID" value="SMO74274.1"/>
    <property type="molecule type" value="Genomic_DNA"/>
</dbReference>
<evidence type="ECO:0000313" key="2">
    <source>
        <dbReference type="Proteomes" id="UP000319040"/>
    </source>
</evidence>
<proteinExistence type="predicted"/>
<reference evidence="1 2" key="1">
    <citation type="submission" date="2017-05" db="EMBL/GenBank/DDBJ databases">
        <authorList>
            <person name="Varghese N."/>
            <person name="Submissions S."/>
        </authorList>
    </citation>
    <scope>NUCLEOTIDE SEQUENCE [LARGE SCALE GENOMIC DNA]</scope>
    <source>
        <strain evidence="1 2">DSM 27040</strain>
    </source>
</reference>
<dbReference type="OrthoDB" id="1118000at2"/>
<protein>
    <submittedName>
        <fullName evidence="1">Uncharacterized protein</fullName>
    </submittedName>
</protein>
<dbReference type="RefSeq" id="WP_142533805.1">
    <property type="nucleotide sequence ID" value="NZ_FXTB01000006.1"/>
</dbReference>
<dbReference type="AlphaFoldDB" id="A0A521DRD9"/>
<evidence type="ECO:0000313" key="1">
    <source>
        <dbReference type="EMBL" id="SMO74274.1"/>
    </source>
</evidence>
<organism evidence="1 2">
    <name type="scientific">Saccharicrinis carchari</name>
    <dbReference type="NCBI Taxonomy" id="1168039"/>
    <lineage>
        <taxon>Bacteria</taxon>
        <taxon>Pseudomonadati</taxon>
        <taxon>Bacteroidota</taxon>
        <taxon>Bacteroidia</taxon>
        <taxon>Marinilabiliales</taxon>
        <taxon>Marinilabiliaceae</taxon>
        <taxon>Saccharicrinis</taxon>
    </lineage>
</organism>
<keyword evidence="2" id="KW-1185">Reference proteome</keyword>
<accession>A0A521DRD9</accession>
<gene>
    <name evidence="1" type="ORF">SAMN06265379_10696</name>
</gene>
<name>A0A521DRD9_SACCC</name>
<sequence>MDNILIGEGMGNIRFGMTRDEVKKIWGQPDEIDTYSSSDMKDDNTEAYHYDEMEVSVSFDQLDGWHLSSIAVSSPEVRLEGLQLIGTSSEELLQKVAKLDLGEYEREDVSSVETPNHELISFYDADLNFWLENDQVTEIQFGPIADDEGYAE</sequence>
<dbReference type="Proteomes" id="UP000319040">
    <property type="component" value="Unassembled WGS sequence"/>
</dbReference>